<evidence type="ECO:0000313" key="2">
    <source>
        <dbReference type="EMBL" id="TLS50123.1"/>
    </source>
</evidence>
<dbReference type="SMART" id="SM00450">
    <property type="entry name" value="RHOD"/>
    <property type="match status" value="1"/>
</dbReference>
<dbReference type="OrthoDB" id="9800872at2"/>
<reference evidence="2 3" key="1">
    <citation type="submission" date="2019-05" db="EMBL/GenBank/DDBJ databases">
        <authorList>
            <person name="Narsing Rao M.P."/>
            <person name="Li W.J."/>
        </authorList>
    </citation>
    <scope>NUCLEOTIDE SEQUENCE [LARGE SCALE GENOMIC DNA]</scope>
    <source>
        <strain evidence="2 3">SYSU_K30003</strain>
    </source>
</reference>
<evidence type="ECO:0000313" key="3">
    <source>
        <dbReference type="Proteomes" id="UP000309676"/>
    </source>
</evidence>
<dbReference type="Proteomes" id="UP000309676">
    <property type="component" value="Unassembled WGS sequence"/>
</dbReference>
<dbReference type="Pfam" id="PF00581">
    <property type="entry name" value="Rhodanese"/>
    <property type="match status" value="1"/>
</dbReference>
<dbReference type="PROSITE" id="PS50206">
    <property type="entry name" value="RHODANESE_3"/>
    <property type="match status" value="1"/>
</dbReference>
<protein>
    <submittedName>
        <fullName evidence="2">Rhodanese-like domain-containing protein</fullName>
    </submittedName>
</protein>
<feature type="domain" description="Rhodanese" evidence="1">
    <location>
        <begin position="23"/>
        <end position="108"/>
    </location>
</feature>
<name>A0A5R9GBM6_9BACL</name>
<sequence>MLYRQFAPVKGLRTLTPEQFQSESKGNKVIDVREIHEYKRSHIKGAVNIPLSQFRQRMGDIPKDRPVYLYCQSGMRSKQAAKILRSNGYADVAELRGGIMSWSGPIQKLEI</sequence>
<evidence type="ECO:0000259" key="1">
    <source>
        <dbReference type="PROSITE" id="PS50206"/>
    </source>
</evidence>
<comment type="caution">
    <text evidence="2">The sequence shown here is derived from an EMBL/GenBank/DDBJ whole genome shotgun (WGS) entry which is preliminary data.</text>
</comment>
<gene>
    <name evidence="2" type="ORF">FE782_21790</name>
</gene>
<dbReference type="Gene3D" id="3.40.250.10">
    <property type="entry name" value="Rhodanese-like domain"/>
    <property type="match status" value="1"/>
</dbReference>
<keyword evidence="3" id="KW-1185">Reference proteome</keyword>
<accession>A0A5R9GBM6</accession>
<dbReference type="EMBL" id="VCIW01000017">
    <property type="protein sequence ID" value="TLS50123.1"/>
    <property type="molecule type" value="Genomic_DNA"/>
</dbReference>
<organism evidence="2 3">
    <name type="scientific">Paenibacillus antri</name>
    <dbReference type="NCBI Taxonomy" id="2582848"/>
    <lineage>
        <taxon>Bacteria</taxon>
        <taxon>Bacillati</taxon>
        <taxon>Bacillota</taxon>
        <taxon>Bacilli</taxon>
        <taxon>Bacillales</taxon>
        <taxon>Paenibacillaceae</taxon>
        <taxon>Paenibacillus</taxon>
    </lineage>
</organism>
<dbReference type="CDD" id="cd00158">
    <property type="entry name" value="RHOD"/>
    <property type="match status" value="1"/>
</dbReference>
<dbReference type="InterPro" id="IPR036873">
    <property type="entry name" value="Rhodanese-like_dom_sf"/>
</dbReference>
<dbReference type="PANTHER" id="PTHR43031:SF18">
    <property type="entry name" value="RHODANESE-RELATED SULFURTRANSFERASES"/>
    <property type="match status" value="1"/>
</dbReference>
<proteinExistence type="predicted"/>
<dbReference type="PANTHER" id="PTHR43031">
    <property type="entry name" value="FAD-DEPENDENT OXIDOREDUCTASE"/>
    <property type="match status" value="1"/>
</dbReference>
<dbReference type="InterPro" id="IPR001763">
    <property type="entry name" value="Rhodanese-like_dom"/>
</dbReference>
<dbReference type="RefSeq" id="WP_138196607.1">
    <property type="nucleotide sequence ID" value="NZ_VCIW01000017.1"/>
</dbReference>
<dbReference type="SUPFAM" id="SSF52821">
    <property type="entry name" value="Rhodanese/Cell cycle control phosphatase"/>
    <property type="match status" value="1"/>
</dbReference>
<dbReference type="AlphaFoldDB" id="A0A5R9GBM6"/>
<dbReference type="InterPro" id="IPR050229">
    <property type="entry name" value="GlpE_sulfurtransferase"/>
</dbReference>